<reference evidence="2" key="1">
    <citation type="submission" date="2018-06" db="EMBL/GenBank/DDBJ databases">
        <authorList>
            <person name="Zhirakovskaya E."/>
        </authorList>
    </citation>
    <scope>NUCLEOTIDE SEQUENCE</scope>
</reference>
<protein>
    <submittedName>
        <fullName evidence="2">Uncharacterized protein</fullName>
    </submittedName>
</protein>
<dbReference type="EMBL" id="UOFC01000287">
    <property type="protein sequence ID" value="VAW49502.1"/>
    <property type="molecule type" value="Genomic_DNA"/>
</dbReference>
<proteinExistence type="predicted"/>
<feature type="transmembrane region" description="Helical" evidence="1">
    <location>
        <begin position="31"/>
        <end position="49"/>
    </location>
</feature>
<keyword evidence="1" id="KW-0812">Transmembrane</keyword>
<accession>A0A3B0WE47</accession>
<keyword evidence="1" id="KW-1133">Transmembrane helix</keyword>
<organism evidence="2">
    <name type="scientific">hydrothermal vent metagenome</name>
    <dbReference type="NCBI Taxonomy" id="652676"/>
    <lineage>
        <taxon>unclassified sequences</taxon>
        <taxon>metagenomes</taxon>
        <taxon>ecological metagenomes</taxon>
    </lineage>
</organism>
<evidence type="ECO:0000313" key="2">
    <source>
        <dbReference type="EMBL" id="VAW49502.1"/>
    </source>
</evidence>
<evidence type="ECO:0000256" key="1">
    <source>
        <dbReference type="SAM" id="Phobius"/>
    </source>
</evidence>
<keyword evidence="1" id="KW-0472">Membrane</keyword>
<feature type="transmembrane region" description="Helical" evidence="1">
    <location>
        <begin position="139"/>
        <end position="158"/>
    </location>
</feature>
<dbReference type="AlphaFoldDB" id="A0A3B0WE47"/>
<name>A0A3B0WE47_9ZZZZ</name>
<feature type="transmembrane region" description="Helical" evidence="1">
    <location>
        <begin position="107"/>
        <end position="127"/>
    </location>
</feature>
<feature type="transmembrane region" description="Helical" evidence="1">
    <location>
        <begin position="80"/>
        <end position="101"/>
    </location>
</feature>
<sequence length="162" mass="18655">MLRLFLSCFLVLFYLYFLLFGYDIIQLILQSVVFGLLMLLIIGFVWSLIGNNTPVITRYALLMGAEDSSAERRYTRKVTLVWVFFLMSLLFYKVCFFLGVIEIGGRGFLEIGFYLGSAALFVGEFYLRPFFLPSHKGSAFVPFLIGLGQVSFKALWQFDRNN</sequence>
<gene>
    <name evidence="2" type="ORF">MNBD_GAMMA03-1916</name>
</gene>